<reference evidence="5" key="1">
    <citation type="submission" date="2021-03" db="EMBL/GenBank/DDBJ databases">
        <authorList>
            <person name="Tagirdzhanova G."/>
        </authorList>
    </citation>
    <scope>NUCLEOTIDE SEQUENCE</scope>
</reference>
<comment type="similarity">
    <text evidence="1 4">Belongs to the short-chain dehydrogenases/reductases (SDR) family.</text>
</comment>
<dbReference type="Gene3D" id="3.40.50.720">
    <property type="entry name" value="NAD(P)-binding Rossmann-like Domain"/>
    <property type="match status" value="1"/>
</dbReference>
<dbReference type="AlphaFoldDB" id="A0A8H3J5C1"/>
<evidence type="ECO:0000256" key="3">
    <source>
        <dbReference type="ARBA" id="ARBA00023002"/>
    </source>
</evidence>
<comment type="caution">
    <text evidence="5">The sequence shown here is derived from an EMBL/GenBank/DDBJ whole genome shotgun (WGS) entry which is preliminary data.</text>
</comment>
<dbReference type="PRINTS" id="PR00080">
    <property type="entry name" value="SDRFAMILY"/>
</dbReference>
<dbReference type="EMBL" id="CAJPDT010000140">
    <property type="protein sequence ID" value="CAF9941046.1"/>
    <property type="molecule type" value="Genomic_DNA"/>
</dbReference>
<evidence type="ECO:0000256" key="2">
    <source>
        <dbReference type="ARBA" id="ARBA00022857"/>
    </source>
</evidence>
<evidence type="ECO:0000256" key="1">
    <source>
        <dbReference type="ARBA" id="ARBA00006484"/>
    </source>
</evidence>
<keyword evidence="2" id="KW-0521">NADP</keyword>
<dbReference type="PANTHER" id="PTHR43490:SF99">
    <property type="entry name" value="SHORT-CHAIN DEHYDROGENASE_REDUCTASE"/>
    <property type="match status" value="1"/>
</dbReference>
<evidence type="ECO:0000256" key="4">
    <source>
        <dbReference type="RuleBase" id="RU000363"/>
    </source>
</evidence>
<dbReference type="InterPro" id="IPR036291">
    <property type="entry name" value="NAD(P)-bd_dom_sf"/>
</dbReference>
<dbReference type="Pfam" id="PF00106">
    <property type="entry name" value="adh_short"/>
    <property type="match status" value="1"/>
</dbReference>
<proteinExistence type="inferred from homology"/>
<accession>A0A8H3J5C1</accession>
<dbReference type="InterPro" id="IPR020904">
    <property type="entry name" value="Sc_DH/Rdtase_CS"/>
</dbReference>
<dbReference type="PANTHER" id="PTHR43490">
    <property type="entry name" value="(+)-NEOMENTHOL DEHYDROGENASE"/>
    <property type="match status" value="1"/>
</dbReference>
<gene>
    <name evidence="5" type="ORF">IMSHALPRED_002406</name>
</gene>
<dbReference type="SUPFAM" id="SSF51735">
    <property type="entry name" value="NAD(P)-binding Rossmann-fold domains"/>
    <property type="match status" value="1"/>
</dbReference>
<keyword evidence="6" id="KW-1185">Reference proteome</keyword>
<evidence type="ECO:0000313" key="6">
    <source>
        <dbReference type="Proteomes" id="UP000664534"/>
    </source>
</evidence>
<dbReference type="PRINTS" id="PR00081">
    <property type="entry name" value="GDHRDH"/>
</dbReference>
<protein>
    <recommendedName>
        <fullName evidence="7">NAD(P)-binding protein</fullName>
    </recommendedName>
</protein>
<dbReference type="PROSITE" id="PS00061">
    <property type="entry name" value="ADH_SHORT"/>
    <property type="match status" value="1"/>
</dbReference>
<dbReference type="Proteomes" id="UP000664534">
    <property type="component" value="Unassembled WGS sequence"/>
</dbReference>
<keyword evidence="3" id="KW-0560">Oxidoreductase</keyword>
<evidence type="ECO:0008006" key="7">
    <source>
        <dbReference type="Google" id="ProtNLM"/>
    </source>
</evidence>
<dbReference type="GO" id="GO:0016020">
    <property type="term" value="C:membrane"/>
    <property type="evidence" value="ECO:0007669"/>
    <property type="project" value="TreeGrafter"/>
</dbReference>
<organism evidence="5 6">
    <name type="scientific">Imshaugia aleurites</name>
    <dbReference type="NCBI Taxonomy" id="172621"/>
    <lineage>
        <taxon>Eukaryota</taxon>
        <taxon>Fungi</taxon>
        <taxon>Dikarya</taxon>
        <taxon>Ascomycota</taxon>
        <taxon>Pezizomycotina</taxon>
        <taxon>Lecanoromycetes</taxon>
        <taxon>OSLEUM clade</taxon>
        <taxon>Lecanoromycetidae</taxon>
        <taxon>Lecanorales</taxon>
        <taxon>Lecanorineae</taxon>
        <taxon>Parmeliaceae</taxon>
        <taxon>Imshaugia</taxon>
    </lineage>
</organism>
<name>A0A8H3J5C1_9LECA</name>
<sequence length="263" mass="28286">MDSAALSKIVFVTGANQGLGFAIIKVAALRDPRSTYVLASRKRLAGEEAAKKLRELGVTAKIEVVQLDVTNDEQIAAAVDFIETRFGRLDVLINNAGISGPMRPPPSESLSDMRVRYSTVLNTNLTSVAILTHAFTPLLHAAPAPRIINVSSGLGSMSNALTRKMGRVPAYGASKVGMNGLSVHLQVEENDRVEAGIRVEEPKIRTFVVAPGLLRTSFTGFSEKGRDAEEGAEAIVRLVSEEVAFEGGSFLEWDGGELKRVPW</sequence>
<dbReference type="OrthoDB" id="191139at2759"/>
<dbReference type="InterPro" id="IPR002347">
    <property type="entry name" value="SDR_fam"/>
</dbReference>
<evidence type="ECO:0000313" key="5">
    <source>
        <dbReference type="EMBL" id="CAF9941046.1"/>
    </source>
</evidence>
<dbReference type="GO" id="GO:0016491">
    <property type="term" value="F:oxidoreductase activity"/>
    <property type="evidence" value="ECO:0007669"/>
    <property type="project" value="UniProtKB-KW"/>
</dbReference>